<dbReference type="AlphaFoldDB" id="A0A1L9B864"/>
<dbReference type="Proteomes" id="UP000182229">
    <property type="component" value="Unassembled WGS sequence"/>
</dbReference>
<feature type="region of interest" description="Disordered" evidence="1">
    <location>
        <begin position="49"/>
        <end position="95"/>
    </location>
</feature>
<gene>
    <name evidence="2" type="ORF">BON30_25395</name>
</gene>
<dbReference type="EMBL" id="MPIN01000006">
    <property type="protein sequence ID" value="OJH38450.1"/>
    <property type="molecule type" value="Genomic_DNA"/>
</dbReference>
<accession>A0A1L9B864</accession>
<keyword evidence="3" id="KW-1185">Reference proteome</keyword>
<comment type="caution">
    <text evidence="2">The sequence shown here is derived from an EMBL/GenBank/DDBJ whole genome shotgun (WGS) entry which is preliminary data.</text>
</comment>
<name>A0A1L9B864_9BACT</name>
<evidence type="ECO:0000256" key="1">
    <source>
        <dbReference type="SAM" id="MobiDB-lite"/>
    </source>
</evidence>
<sequence length="95" mass="10334">MWVEVGCSSGEGSAEESIRVPRRVPFVTQRDVCNGKMPATLRNAKKSLSPEMTGKRVKVSIRPGSSAGRVSSSADRRERGRVEGEGWCRGAEKGR</sequence>
<organism evidence="2 3">
    <name type="scientific">Cystobacter ferrugineus</name>
    <dbReference type="NCBI Taxonomy" id="83449"/>
    <lineage>
        <taxon>Bacteria</taxon>
        <taxon>Pseudomonadati</taxon>
        <taxon>Myxococcota</taxon>
        <taxon>Myxococcia</taxon>
        <taxon>Myxococcales</taxon>
        <taxon>Cystobacterineae</taxon>
        <taxon>Archangiaceae</taxon>
        <taxon>Cystobacter</taxon>
    </lineage>
</organism>
<reference evidence="2 3" key="2">
    <citation type="submission" date="2016-12" db="EMBL/GenBank/DDBJ databases">
        <title>Draft Genome Sequence of Cystobacter ferrugineus Strain Cbfe23.</title>
        <authorList>
            <person name="Akbar S."/>
            <person name="Dowd S.E."/>
            <person name="Stevens D.C."/>
        </authorList>
    </citation>
    <scope>NUCLEOTIDE SEQUENCE [LARGE SCALE GENOMIC DNA]</scope>
    <source>
        <strain evidence="2 3">Cbfe23</strain>
    </source>
</reference>
<protein>
    <submittedName>
        <fullName evidence="2">Uncharacterized protein</fullName>
    </submittedName>
</protein>
<evidence type="ECO:0000313" key="3">
    <source>
        <dbReference type="Proteomes" id="UP000182229"/>
    </source>
</evidence>
<reference evidence="3" key="1">
    <citation type="submission" date="2016-11" db="EMBL/GenBank/DDBJ databases">
        <authorList>
            <person name="Shukria A."/>
            <person name="Stevens D.C."/>
        </authorList>
    </citation>
    <scope>NUCLEOTIDE SEQUENCE [LARGE SCALE GENOMIC DNA]</scope>
    <source>
        <strain evidence="3">Cbfe23</strain>
    </source>
</reference>
<evidence type="ECO:0000313" key="2">
    <source>
        <dbReference type="EMBL" id="OJH38450.1"/>
    </source>
</evidence>
<proteinExistence type="predicted"/>
<feature type="compositionally biased region" description="Basic and acidic residues" evidence="1">
    <location>
        <begin position="74"/>
        <end position="95"/>
    </location>
</feature>